<keyword evidence="2" id="KW-0175">Coiled coil</keyword>
<dbReference type="Pfam" id="PF01814">
    <property type="entry name" value="Hemerythrin"/>
    <property type="match status" value="1"/>
</dbReference>
<feature type="domain" description="Hemerythrin-like" evidence="3">
    <location>
        <begin position="45"/>
        <end position="155"/>
    </location>
</feature>
<feature type="coiled-coil region" evidence="2">
    <location>
        <begin position="135"/>
        <end position="170"/>
    </location>
</feature>
<dbReference type="EMBL" id="QAPF01000165">
    <property type="protein sequence ID" value="TEA14388.1"/>
    <property type="molecule type" value="Genomic_DNA"/>
</dbReference>
<dbReference type="Proteomes" id="UP000295604">
    <property type="component" value="Unassembled WGS sequence"/>
</dbReference>
<dbReference type="PANTHER" id="PTHR35585">
    <property type="entry name" value="HHE DOMAIN PROTEIN (AFU_ORTHOLOGUE AFUA_4G00730)"/>
    <property type="match status" value="1"/>
</dbReference>
<reference evidence="4 5" key="1">
    <citation type="submission" date="2018-11" db="EMBL/GenBank/DDBJ databases">
        <title>Genome sequence and assembly of Colletotrichum sidae.</title>
        <authorList>
            <person name="Gan P."/>
            <person name="Shirasu K."/>
        </authorList>
    </citation>
    <scope>NUCLEOTIDE SEQUENCE [LARGE SCALE GENOMIC DNA]</scope>
    <source>
        <strain evidence="4 5">CBS 518.97</strain>
    </source>
</reference>
<sequence>MLRPTSFFPSASRALRTSLLRPIGASPLTQRGFHSSPSVMGPVSDAIKEDHRELEAYYKRIVASTDLNEQTRFQNLFTWELARHSISEELVIYPVLEKEVEGGRAMADHDRSEHQTVKEKLYKFQNLESQDPKFLPTLESLMKDLKEHIREEEEQDLVRLEEAIDADKSEQLAASFERTKLFTPTRSHPSAPNRPPYETVVGLMAAPLDKLRDAFSTFPSEKEKSDAKL</sequence>
<accession>A0A4V3I2G2</accession>
<protein>
    <submittedName>
        <fullName evidence="4">Putative hemerythrin-like protein</fullName>
    </submittedName>
</protein>
<dbReference type="PROSITE" id="PS50077">
    <property type="entry name" value="HEAT_REPEAT"/>
    <property type="match status" value="1"/>
</dbReference>
<comment type="caution">
    <text evidence="4">The sequence shown here is derived from an EMBL/GenBank/DDBJ whole genome shotgun (WGS) entry which is preliminary data.</text>
</comment>
<organism evidence="4 5">
    <name type="scientific">Colletotrichum sidae</name>
    <dbReference type="NCBI Taxonomy" id="1347389"/>
    <lineage>
        <taxon>Eukaryota</taxon>
        <taxon>Fungi</taxon>
        <taxon>Dikarya</taxon>
        <taxon>Ascomycota</taxon>
        <taxon>Pezizomycotina</taxon>
        <taxon>Sordariomycetes</taxon>
        <taxon>Hypocreomycetidae</taxon>
        <taxon>Glomerellales</taxon>
        <taxon>Glomerellaceae</taxon>
        <taxon>Colletotrichum</taxon>
        <taxon>Colletotrichum orbiculare species complex</taxon>
    </lineage>
</organism>
<evidence type="ECO:0000313" key="5">
    <source>
        <dbReference type="Proteomes" id="UP000295604"/>
    </source>
</evidence>
<evidence type="ECO:0000256" key="1">
    <source>
        <dbReference type="PROSITE-ProRule" id="PRU00103"/>
    </source>
</evidence>
<evidence type="ECO:0000313" key="4">
    <source>
        <dbReference type="EMBL" id="TEA14388.1"/>
    </source>
</evidence>
<dbReference type="PANTHER" id="PTHR35585:SF1">
    <property type="entry name" value="HHE DOMAIN PROTEIN (AFU_ORTHOLOGUE AFUA_4G00730)"/>
    <property type="match status" value="1"/>
</dbReference>
<name>A0A4V3I2G2_9PEZI</name>
<feature type="repeat" description="HEAT" evidence="1">
    <location>
        <begin position="134"/>
        <end position="172"/>
    </location>
</feature>
<evidence type="ECO:0000259" key="3">
    <source>
        <dbReference type="Pfam" id="PF01814"/>
    </source>
</evidence>
<evidence type="ECO:0000256" key="2">
    <source>
        <dbReference type="SAM" id="Coils"/>
    </source>
</evidence>
<dbReference type="AlphaFoldDB" id="A0A4V3I2G2"/>
<proteinExistence type="predicted"/>
<keyword evidence="5" id="KW-1185">Reference proteome</keyword>
<dbReference type="InterPro" id="IPR021133">
    <property type="entry name" value="HEAT_type_2"/>
</dbReference>
<gene>
    <name evidence="4" type="ORF">C8034_v010650</name>
</gene>
<dbReference type="Gene3D" id="1.20.120.520">
    <property type="entry name" value="nmb1532 protein domain like"/>
    <property type="match status" value="1"/>
</dbReference>
<dbReference type="InterPro" id="IPR012312">
    <property type="entry name" value="Hemerythrin-like"/>
</dbReference>